<evidence type="ECO:0000313" key="9">
    <source>
        <dbReference type="EMBL" id="CAK9178951.1"/>
    </source>
</evidence>
<feature type="transmembrane region" description="Helical" evidence="7">
    <location>
        <begin position="153"/>
        <end position="177"/>
    </location>
</feature>
<keyword evidence="2" id="KW-0813">Transport</keyword>
<dbReference type="GO" id="GO:0006865">
    <property type="term" value="P:amino acid transport"/>
    <property type="evidence" value="ECO:0007669"/>
    <property type="project" value="UniProtKB-KW"/>
</dbReference>
<keyword evidence="10" id="KW-1185">Reference proteome</keyword>
<dbReference type="InterPro" id="IPR013057">
    <property type="entry name" value="AA_transpt_TM"/>
</dbReference>
<dbReference type="GO" id="GO:0016020">
    <property type="term" value="C:membrane"/>
    <property type="evidence" value="ECO:0007669"/>
    <property type="project" value="UniProtKB-SubCell"/>
</dbReference>
<feature type="transmembrane region" description="Helical" evidence="7">
    <location>
        <begin position="122"/>
        <end position="141"/>
    </location>
</feature>
<evidence type="ECO:0000256" key="2">
    <source>
        <dbReference type="ARBA" id="ARBA00022448"/>
    </source>
</evidence>
<evidence type="ECO:0000256" key="5">
    <source>
        <dbReference type="ARBA" id="ARBA00022989"/>
    </source>
</evidence>
<keyword evidence="5 7" id="KW-1133">Transmembrane helix</keyword>
<dbReference type="Pfam" id="PF01490">
    <property type="entry name" value="Aa_trans"/>
    <property type="match status" value="1"/>
</dbReference>
<evidence type="ECO:0000256" key="6">
    <source>
        <dbReference type="ARBA" id="ARBA00023136"/>
    </source>
</evidence>
<dbReference type="EMBL" id="CAUOFW020007369">
    <property type="protein sequence ID" value="CAK9178951.1"/>
    <property type="molecule type" value="Genomic_DNA"/>
</dbReference>
<evidence type="ECO:0000256" key="3">
    <source>
        <dbReference type="ARBA" id="ARBA00022692"/>
    </source>
</evidence>
<comment type="subcellular location">
    <subcellularLocation>
        <location evidence="1">Membrane</location>
    </subcellularLocation>
</comment>
<name>A0ABC8UF12_9AQUA</name>
<evidence type="ECO:0000313" key="10">
    <source>
        <dbReference type="Proteomes" id="UP001642360"/>
    </source>
</evidence>
<organism evidence="9 10">
    <name type="scientific">Ilex paraguariensis</name>
    <name type="common">yerba mate</name>
    <dbReference type="NCBI Taxonomy" id="185542"/>
    <lineage>
        <taxon>Eukaryota</taxon>
        <taxon>Viridiplantae</taxon>
        <taxon>Streptophyta</taxon>
        <taxon>Embryophyta</taxon>
        <taxon>Tracheophyta</taxon>
        <taxon>Spermatophyta</taxon>
        <taxon>Magnoliopsida</taxon>
        <taxon>eudicotyledons</taxon>
        <taxon>Gunneridae</taxon>
        <taxon>Pentapetalae</taxon>
        <taxon>asterids</taxon>
        <taxon>campanulids</taxon>
        <taxon>Aquifoliales</taxon>
        <taxon>Aquifoliaceae</taxon>
        <taxon>Ilex</taxon>
    </lineage>
</organism>
<evidence type="ECO:0000259" key="8">
    <source>
        <dbReference type="Pfam" id="PF01490"/>
    </source>
</evidence>
<evidence type="ECO:0000256" key="4">
    <source>
        <dbReference type="ARBA" id="ARBA00022970"/>
    </source>
</evidence>
<keyword evidence="6 7" id="KW-0472">Membrane</keyword>
<gene>
    <name evidence="9" type="ORF">ILEXP_LOCUS48886</name>
</gene>
<dbReference type="Proteomes" id="UP001642360">
    <property type="component" value="Unassembled WGS sequence"/>
</dbReference>
<protein>
    <recommendedName>
        <fullName evidence="8">Amino acid transporter transmembrane domain-containing protein</fullName>
    </recommendedName>
</protein>
<feature type="domain" description="Amino acid transporter transmembrane" evidence="8">
    <location>
        <begin position="59"/>
        <end position="178"/>
    </location>
</feature>
<proteinExistence type="predicted"/>
<keyword evidence="4" id="KW-0029">Amino-acid transport</keyword>
<sequence>MMGILLPYPSRLAIMNSNPSLGWRKLRECPTLLQALPPSSRPVLMVSTLYQDSMAFKTGFGILSIPYALASEGWLSLILLIIIAIATFYTALLMQRCMDADQSIRSYPDIVERAFGTKGRTFASIVMNVELYLIVTSFLIVEGDNLVKIFSDMGIQIGGFRIGGRVCFVIIVGLIILPTERGTLLNWKGLPTAVSLYSFCYCAHPVFPTLYTSMKSQRLFSNVKEQHKTPEICDQHYLGYQRHHCSPDHPLFRVSRVTCWSTSKCRSFNFISMLVISEDFRNLPET</sequence>
<feature type="transmembrane region" description="Helical" evidence="7">
    <location>
        <begin position="73"/>
        <end position="94"/>
    </location>
</feature>
<dbReference type="PANTHER" id="PTHR48017">
    <property type="entry name" value="OS05G0424000 PROTEIN-RELATED"/>
    <property type="match status" value="1"/>
</dbReference>
<comment type="caution">
    <text evidence="9">The sequence shown here is derived from an EMBL/GenBank/DDBJ whole genome shotgun (WGS) entry which is preliminary data.</text>
</comment>
<reference evidence="9 10" key="1">
    <citation type="submission" date="2024-02" db="EMBL/GenBank/DDBJ databases">
        <authorList>
            <person name="Vignale AGUSTIN F."/>
            <person name="Sosa J E."/>
            <person name="Modenutti C."/>
        </authorList>
    </citation>
    <scope>NUCLEOTIDE SEQUENCE [LARGE SCALE GENOMIC DNA]</scope>
</reference>
<evidence type="ECO:0000256" key="1">
    <source>
        <dbReference type="ARBA" id="ARBA00004370"/>
    </source>
</evidence>
<dbReference type="AlphaFoldDB" id="A0ABC8UF12"/>
<evidence type="ECO:0000256" key="7">
    <source>
        <dbReference type="SAM" id="Phobius"/>
    </source>
</evidence>
<keyword evidence="3 7" id="KW-0812">Transmembrane</keyword>
<accession>A0ABC8UF12</accession>